<evidence type="ECO:0000259" key="3">
    <source>
        <dbReference type="Pfam" id="PF00501"/>
    </source>
</evidence>
<dbReference type="RefSeq" id="WP_146809246.1">
    <property type="nucleotide sequence ID" value="NZ_BJXX01000058.1"/>
</dbReference>
<comment type="caution">
    <text evidence="5">The sequence shown here is derived from an EMBL/GenBank/DDBJ whole genome shotgun (WGS) entry which is preliminary data.</text>
</comment>
<dbReference type="InterPro" id="IPR042099">
    <property type="entry name" value="ANL_N_sf"/>
</dbReference>
<evidence type="ECO:0000313" key="5">
    <source>
        <dbReference type="EMBL" id="GEN33954.1"/>
    </source>
</evidence>
<dbReference type="EMBL" id="BJXX01000058">
    <property type="protein sequence ID" value="GEN33954.1"/>
    <property type="molecule type" value="Genomic_DNA"/>
</dbReference>
<dbReference type="AlphaFoldDB" id="A0A511V4V8"/>
<dbReference type="PANTHER" id="PTHR43201:SF5">
    <property type="entry name" value="MEDIUM-CHAIN ACYL-COA LIGASE ACSF2, MITOCHONDRIAL"/>
    <property type="match status" value="1"/>
</dbReference>
<feature type="domain" description="AMP-dependent synthetase/ligase" evidence="3">
    <location>
        <begin position="29"/>
        <end position="392"/>
    </location>
</feature>
<name>A0A511V4V8_9BACL</name>
<organism evidence="5 6">
    <name type="scientific">Aneurinibacillus danicus</name>
    <dbReference type="NCBI Taxonomy" id="267746"/>
    <lineage>
        <taxon>Bacteria</taxon>
        <taxon>Bacillati</taxon>
        <taxon>Bacillota</taxon>
        <taxon>Bacilli</taxon>
        <taxon>Bacillales</taxon>
        <taxon>Paenibacillaceae</taxon>
        <taxon>Aneurinibacillus group</taxon>
        <taxon>Aneurinibacillus</taxon>
    </lineage>
</organism>
<feature type="domain" description="AMP-binding enzyme C-terminal" evidence="4">
    <location>
        <begin position="442"/>
        <end position="517"/>
    </location>
</feature>
<proteinExistence type="inferred from homology"/>
<dbReference type="SUPFAM" id="SSF56801">
    <property type="entry name" value="Acetyl-CoA synthetase-like"/>
    <property type="match status" value="1"/>
</dbReference>
<gene>
    <name evidence="5" type="ORF">ADA01nite_14140</name>
</gene>
<dbReference type="GO" id="GO:0006631">
    <property type="term" value="P:fatty acid metabolic process"/>
    <property type="evidence" value="ECO:0007669"/>
    <property type="project" value="TreeGrafter"/>
</dbReference>
<evidence type="ECO:0000256" key="1">
    <source>
        <dbReference type="ARBA" id="ARBA00006432"/>
    </source>
</evidence>
<dbReference type="GO" id="GO:0031956">
    <property type="term" value="F:medium-chain fatty acid-CoA ligase activity"/>
    <property type="evidence" value="ECO:0007669"/>
    <property type="project" value="TreeGrafter"/>
</dbReference>
<dbReference type="Proteomes" id="UP000321157">
    <property type="component" value="Unassembled WGS sequence"/>
</dbReference>
<dbReference type="InterPro" id="IPR025110">
    <property type="entry name" value="AMP-bd_C"/>
</dbReference>
<protein>
    <submittedName>
        <fullName evidence="5">O-succinylbenzoic acid--CoA ligase</fullName>
    </submittedName>
</protein>
<dbReference type="NCBIfam" id="NF004837">
    <property type="entry name" value="PRK06187.1"/>
    <property type="match status" value="1"/>
</dbReference>
<dbReference type="FunFam" id="3.30.300.30:FF:000008">
    <property type="entry name" value="2,3-dihydroxybenzoate-AMP ligase"/>
    <property type="match status" value="1"/>
</dbReference>
<keyword evidence="6" id="KW-1185">Reference proteome</keyword>
<reference evidence="5 6" key="1">
    <citation type="submission" date="2019-07" db="EMBL/GenBank/DDBJ databases">
        <title>Whole genome shotgun sequence of Aneurinibacillus danicus NBRC 102444.</title>
        <authorList>
            <person name="Hosoyama A."/>
            <person name="Uohara A."/>
            <person name="Ohji S."/>
            <person name="Ichikawa N."/>
        </authorList>
    </citation>
    <scope>NUCLEOTIDE SEQUENCE [LARGE SCALE GENOMIC DNA]</scope>
    <source>
        <strain evidence="5 6">NBRC 102444</strain>
    </source>
</reference>
<dbReference type="InterPro" id="IPR020845">
    <property type="entry name" value="AMP-binding_CS"/>
</dbReference>
<accession>A0A511V4V8</accession>
<sequence length="530" mass="58835">MTIAVETHFNRQLKVFVHRPKTIMDMLGRTAASFPDKEALVSAEERVTYREFAERVEKVAGNLSDIYGIRKGDRVALLIGNRIEFALLVFACARIGAIAVILNTRLKEEELSYMLNHSGASLLLFDGESVDKVERLRDNTDISSVRHFFLIGNAAAARREYSLFEILLQPAVAPTVDIRETDPLFIMYTSGTTGVPKGAIGSHLGVIHGAISYENVLKTNSQTKTLIAVPLFHVTGLVGQLLHMVQVGGTSVLMEKYKTDRYIQLLAEENITFLFNVPTIYVMMMSHPDFAKHTYHAVRTLAFGGAPMSMDTISNLKKAFPGAELHNAYGATETSSPTTIMPRHAPKEKLHSVGMPIPVAEIKVIDENGEECAPGQVGQLLIKGPTVIEGYWNNEEANRRSFTDGFWCSGDIAVIDGDGFVYIMDRMKDMINRGGEKIFSIEVENVLYNHPGILEAAVVGVPDRIYGETVKAFVVPKADVQIEEEEVKQFVRERLAEYKVPTAVEFIPELPRNPGGKIIKSYLKNGLLYK</sequence>
<dbReference type="InterPro" id="IPR000873">
    <property type="entry name" value="AMP-dep_synth/lig_dom"/>
</dbReference>
<evidence type="ECO:0000256" key="2">
    <source>
        <dbReference type="ARBA" id="ARBA00022598"/>
    </source>
</evidence>
<evidence type="ECO:0000313" key="6">
    <source>
        <dbReference type="Proteomes" id="UP000321157"/>
    </source>
</evidence>
<evidence type="ECO:0000259" key="4">
    <source>
        <dbReference type="Pfam" id="PF13193"/>
    </source>
</evidence>
<dbReference type="Pfam" id="PF13193">
    <property type="entry name" value="AMP-binding_C"/>
    <property type="match status" value="1"/>
</dbReference>
<dbReference type="Gene3D" id="3.30.300.30">
    <property type="match status" value="1"/>
</dbReference>
<comment type="similarity">
    <text evidence="1">Belongs to the ATP-dependent AMP-binding enzyme family.</text>
</comment>
<dbReference type="Pfam" id="PF00501">
    <property type="entry name" value="AMP-binding"/>
    <property type="match status" value="1"/>
</dbReference>
<dbReference type="PANTHER" id="PTHR43201">
    <property type="entry name" value="ACYL-COA SYNTHETASE"/>
    <property type="match status" value="1"/>
</dbReference>
<dbReference type="PROSITE" id="PS00455">
    <property type="entry name" value="AMP_BINDING"/>
    <property type="match status" value="1"/>
</dbReference>
<dbReference type="Gene3D" id="3.40.50.12780">
    <property type="entry name" value="N-terminal domain of ligase-like"/>
    <property type="match status" value="1"/>
</dbReference>
<dbReference type="OrthoDB" id="9757771at2"/>
<dbReference type="InterPro" id="IPR045851">
    <property type="entry name" value="AMP-bd_C_sf"/>
</dbReference>
<keyword evidence="2 5" id="KW-0436">Ligase</keyword>